<reference evidence="1" key="2">
    <citation type="submission" date="2023-01" db="EMBL/GenBank/DDBJ databases">
        <authorList>
            <person name="Sun Q."/>
            <person name="Evtushenko L."/>
        </authorList>
    </citation>
    <scope>NUCLEOTIDE SEQUENCE</scope>
    <source>
        <strain evidence="1">VKM Ac-1321</strain>
    </source>
</reference>
<protein>
    <submittedName>
        <fullName evidence="1">Uncharacterized protein</fullName>
    </submittedName>
</protein>
<reference evidence="1" key="1">
    <citation type="journal article" date="2014" name="Int. J. Syst. Evol. Microbiol.">
        <title>Complete genome sequence of Corynebacterium casei LMG S-19264T (=DSM 44701T), isolated from a smear-ripened cheese.</title>
        <authorList>
            <consortium name="US DOE Joint Genome Institute (JGI-PGF)"/>
            <person name="Walter F."/>
            <person name="Albersmeier A."/>
            <person name="Kalinowski J."/>
            <person name="Ruckert C."/>
        </authorList>
    </citation>
    <scope>NUCLEOTIDE SEQUENCE</scope>
    <source>
        <strain evidence="1">VKM Ac-1321</strain>
    </source>
</reference>
<dbReference type="Pfam" id="PF20555">
    <property type="entry name" value="DUF6767"/>
    <property type="match status" value="1"/>
</dbReference>
<dbReference type="Proteomes" id="UP001143480">
    <property type="component" value="Unassembled WGS sequence"/>
</dbReference>
<keyword evidence="2" id="KW-1185">Reference proteome</keyword>
<name>A0A9W6KQ27_9ACTN</name>
<comment type="caution">
    <text evidence="1">The sequence shown here is derived from an EMBL/GenBank/DDBJ whole genome shotgun (WGS) entry which is preliminary data.</text>
</comment>
<evidence type="ECO:0000313" key="2">
    <source>
        <dbReference type="Proteomes" id="UP001143480"/>
    </source>
</evidence>
<dbReference type="EMBL" id="BSFP01000047">
    <property type="protein sequence ID" value="GLL04609.1"/>
    <property type="molecule type" value="Genomic_DNA"/>
</dbReference>
<sequence length="61" mass="6734">MTESAPRPNGGCPLRPPEPCRLCQLSTTGPEDCPLVYLVMSDDELRTGLHDFLQHRRLAAA</sequence>
<evidence type="ECO:0000313" key="1">
    <source>
        <dbReference type="EMBL" id="GLL04609.1"/>
    </source>
</evidence>
<gene>
    <name evidence="1" type="ORF">GCM10017581_063560</name>
</gene>
<proteinExistence type="predicted"/>
<accession>A0A9W6KQ27</accession>
<dbReference type="InterPro" id="IPR046658">
    <property type="entry name" value="DUF6767"/>
</dbReference>
<dbReference type="AlphaFoldDB" id="A0A9W6KQ27"/>
<dbReference type="RefSeq" id="WP_271189697.1">
    <property type="nucleotide sequence ID" value="NZ_BSFP01000047.1"/>
</dbReference>
<organism evidence="1 2">
    <name type="scientific">Dactylosporangium matsuzakiense</name>
    <dbReference type="NCBI Taxonomy" id="53360"/>
    <lineage>
        <taxon>Bacteria</taxon>
        <taxon>Bacillati</taxon>
        <taxon>Actinomycetota</taxon>
        <taxon>Actinomycetes</taxon>
        <taxon>Micromonosporales</taxon>
        <taxon>Micromonosporaceae</taxon>
        <taxon>Dactylosporangium</taxon>
    </lineage>
</organism>